<keyword evidence="4 8" id="KW-0812">Transmembrane</keyword>
<evidence type="ECO:0000313" key="9">
    <source>
        <dbReference type="EMBL" id="VEN59932.1"/>
    </source>
</evidence>
<proteinExistence type="inferred from homology"/>
<dbReference type="GO" id="GO:0050916">
    <property type="term" value="P:sensory perception of sweet taste"/>
    <property type="evidence" value="ECO:0007669"/>
    <property type="project" value="UniProtKB-ARBA"/>
</dbReference>
<dbReference type="PANTHER" id="PTHR21421">
    <property type="entry name" value="GUSTATORY RECEPTOR"/>
    <property type="match status" value="1"/>
</dbReference>
<dbReference type="GO" id="GO:0008527">
    <property type="term" value="F:taste receptor activity"/>
    <property type="evidence" value="ECO:0007669"/>
    <property type="project" value="InterPro"/>
</dbReference>
<dbReference type="OrthoDB" id="5800391at2759"/>
<gene>
    <name evidence="9" type="ORF">CALMAC_LOCUS17774</name>
</gene>
<evidence type="ECO:0000256" key="2">
    <source>
        <dbReference type="ARBA" id="ARBA00005327"/>
    </source>
</evidence>
<accession>A0A653DK89</accession>
<organism evidence="9 10">
    <name type="scientific">Callosobruchus maculatus</name>
    <name type="common">Southern cowpea weevil</name>
    <name type="synonym">Pulse bruchid</name>
    <dbReference type="NCBI Taxonomy" id="64391"/>
    <lineage>
        <taxon>Eukaryota</taxon>
        <taxon>Metazoa</taxon>
        <taxon>Ecdysozoa</taxon>
        <taxon>Arthropoda</taxon>
        <taxon>Hexapoda</taxon>
        <taxon>Insecta</taxon>
        <taxon>Pterygota</taxon>
        <taxon>Neoptera</taxon>
        <taxon>Endopterygota</taxon>
        <taxon>Coleoptera</taxon>
        <taxon>Polyphaga</taxon>
        <taxon>Cucujiformia</taxon>
        <taxon>Chrysomeloidea</taxon>
        <taxon>Chrysomelidae</taxon>
        <taxon>Bruchinae</taxon>
        <taxon>Bruchini</taxon>
        <taxon>Callosobruchus</taxon>
    </lineage>
</organism>
<evidence type="ECO:0000256" key="1">
    <source>
        <dbReference type="ARBA" id="ARBA00004651"/>
    </source>
</evidence>
<keyword evidence="5 8" id="KW-1133">Transmembrane helix</keyword>
<sequence>MTFAVNVFFILIQVYETVKSSERLAGRAYFILSYFYLVVKVICLSLYAAWVNDESKEPLCVLNSVSSATYNTEIRRFLGQIEFDGAVLTGCRMFRVTRGILLSIAGAVVTYELILIQFDAVTQDN</sequence>
<evidence type="ECO:0000256" key="7">
    <source>
        <dbReference type="ARBA" id="ARBA00023170"/>
    </source>
</evidence>
<dbReference type="Proteomes" id="UP000410492">
    <property type="component" value="Unassembled WGS sequence"/>
</dbReference>
<keyword evidence="6 8" id="KW-0472">Membrane</keyword>
<evidence type="ECO:0000256" key="4">
    <source>
        <dbReference type="ARBA" id="ARBA00022692"/>
    </source>
</evidence>
<dbReference type="EMBL" id="CAACVG010012229">
    <property type="protein sequence ID" value="VEN59932.1"/>
    <property type="molecule type" value="Genomic_DNA"/>
</dbReference>
<feature type="transmembrane region" description="Helical" evidence="8">
    <location>
        <begin position="29"/>
        <end position="50"/>
    </location>
</feature>
<dbReference type="InterPro" id="IPR009318">
    <property type="entry name" value="Gustatory_rcpt"/>
</dbReference>
<dbReference type="Pfam" id="PF06151">
    <property type="entry name" value="Trehalose_recp"/>
    <property type="match status" value="1"/>
</dbReference>
<protein>
    <recommendedName>
        <fullName evidence="11">Gustatory receptor</fullName>
    </recommendedName>
</protein>
<comment type="subcellular location">
    <subcellularLocation>
        <location evidence="1">Cell membrane</location>
        <topology evidence="1">Multi-pass membrane protein</topology>
    </subcellularLocation>
</comment>
<keyword evidence="7" id="KW-0675">Receptor</keyword>
<name>A0A653DK89_CALMS</name>
<evidence type="ECO:0000256" key="5">
    <source>
        <dbReference type="ARBA" id="ARBA00022989"/>
    </source>
</evidence>
<evidence type="ECO:0000256" key="6">
    <source>
        <dbReference type="ARBA" id="ARBA00023136"/>
    </source>
</evidence>
<comment type="similarity">
    <text evidence="2">Belongs to the insect chemoreceptor superfamily. Gustatory receptor (GR) family. Gr5a subfamily.</text>
</comment>
<evidence type="ECO:0000313" key="10">
    <source>
        <dbReference type="Proteomes" id="UP000410492"/>
    </source>
</evidence>
<dbReference type="AlphaFoldDB" id="A0A653DK89"/>
<reference evidence="9 10" key="1">
    <citation type="submission" date="2019-01" db="EMBL/GenBank/DDBJ databases">
        <authorList>
            <person name="Sayadi A."/>
        </authorList>
    </citation>
    <scope>NUCLEOTIDE SEQUENCE [LARGE SCALE GENOMIC DNA]</scope>
</reference>
<evidence type="ECO:0000256" key="8">
    <source>
        <dbReference type="SAM" id="Phobius"/>
    </source>
</evidence>
<dbReference type="PANTHER" id="PTHR21421:SF29">
    <property type="entry name" value="GUSTATORY RECEPTOR 5A FOR TREHALOSE-RELATED"/>
    <property type="match status" value="1"/>
</dbReference>
<keyword evidence="10" id="KW-1185">Reference proteome</keyword>
<dbReference type="GO" id="GO:0005886">
    <property type="term" value="C:plasma membrane"/>
    <property type="evidence" value="ECO:0007669"/>
    <property type="project" value="UniProtKB-SubCell"/>
</dbReference>
<evidence type="ECO:0008006" key="11">
    <source>
        <dbReference type="Google" id="ProtNLM"/>
    </source>
</evidence>
<evidence type="ECO:0000256" key="3">
    <source>
        <dbReference type="ARBA" id="ARBA00022475"/>
    </source>
</evidence>
<keyword evidence="3" id="KW-1003">Cell membrane</keyword>